<comment type="caution">
    <text evidence="1">The sequence shown here is derived from an EMBL/GenBank/DDBJ whole genome shotgun (WGS) entry which is preliminary data.</text>
</comment>
<name>A0A2H0TJR5_9BACT</name>
<evidence type="ECO:0000313" key="2">
    <source>
        <dbReference type="Proteomes" id="UP000228909"/>
    </source>
</evidence>
<sequence>MPLPKFLEPFLPSYDVSKMELYEPADKSEIIIAILNQGDEQDLKWLFKTYSLEEIKREIENPGRGIWFRDVLYYWTKILNIKLPKIIFEAAVFDLNPRPKLITRYFNYLKRKGKVSKETLKAWREIDKLEKLKKYESRSTK</sequence>
<reference evidence="2" key="1">
    <citation type="submission" date="2017-09" db="EMBL/GenBank/DDBJ databases">
        <title>Depth-based differentiation of microbial function through sediment-hosted aquifers and enrichment of novel symbionts in the deep terrestrial subsurface.</title>
        <authorList>
            <person name="Probst A.J."/>
            <person name="Ladd B."/>
            <person name="Jarett J.K."/>
            <person name="Geller-Mcgrath D.E."/>
            <person name="Sieber C.M.K."/>
            <person name="Emerson J.B."/>
            <person name="Anantharaman K."/>
            <person name="Thomas B.C."/>
            <person name="Malmstrom R."/>
            <person name="Stieglmeier M."/>
            <person name="Klingl A."/>
            <person name="Woyke T."/>
            <person name="Ryan C.M."/>
            <person name="Banfield J.F."/>
        </authorList>
    </citation>
    <scope>NUCLEOTIDE SEQUENCE [LARGE SCALE GENOMIC DNA]</scope>
</reference>
<accession>A0A2H0TJR5</accession>
<dbReference type="Proteomes" id="UP000228909">
    <property type="component" value="Unassembled WGS sequence"/>
</dbReference>
<dbReference type="EMBL" id="PFCK01000015">
    <property type="protein sequence ID" value="PIR71800.1"/>
    <property type="molecule type" value="Genomic_DNA"/>
</dbReference>
<organism evidence="1 2">
    <name type="scientific">Candidatus Nealsonbacteria bacterium CG10_big_fil_rev_8_21_14_0_10_37_25</name>
    <dbReference type="NCBI Taxonomy" id="1974711"/>
    <lineage>
        <taxon>Bacteria</taxon>
        <taxon>Candidatus Nealsoniibacteriota</taxon>
    </lineage>
</organism>
<proteinExistence type="predicted"/>
<protein>
    <submittedName>
        <fullName evidence="1">Uncharacterized protein</fullName>
    </submittedName>
</protein>
<gene>
    <name evidence="1" type="ORF">COU43_00440</name>
</gene>
<evidence type="ECO:0000313" key="1">
    <source>
        <dbReference type="EMBL" id="PIR71800.1"/>
    </source>
</evidence>
<dbReference type="AlphaFoldDB" id="A0A2H0TJR5"/>